<reference evidence="2" key="1">
    <citation type="submission" date="2016-02" db="EMBL/GenBank/DDBJ databases">
        <title>Comparative genomics of biotechnologically important yeasts.</title>
        <authorList>
            <consortium name="DOE Joint Genome Institute"/>
            <person name="Riley R."/>
            <person name="Haridas S."/>
            <person name="Wolfe K.H."/>
            <person name="Lopes M.R."/>
            <person name="Hittinger C.T."/>
            <person name="Goker M."/>
            <person name="Salamov A."/>
            <person name="Wisecaver J."/>
            <person name="Long T.M."/>
            <person name="Aerts A.L."/>
            <person name="Barry K."/>
            <person name="Choi C."/>
            <person name="Clum A."/>
            <person name="Coughlan A.Y."/>
            <person name="Deshpande S."/>
            <person name="Douglass A.P."/>
            <person name="Hanson S.J."/>
            <person name="Klenk H.-P."/>
            <person name="Labutti K."/>
            <person name="Lapidus A."/>
            <person name="Lindquist E."/>
            <person name="Lipzen A."/>
            <person name="Meier-Kolthoff J.P."/>
            <person name="Ohm R.A."/>
            <person name="Otillar R.P."/>
            <person name="Pangilinan J."/>
            <person name="Peng Y."/>
            <person name="Rokas A."/>
            <person name="Rosa C.A."/>
            <person name="Scheuner C."/>
            <person name="Sibirny A.A."/>
            <person name="Slot J.C."/>
            <person name="Stielow J.B."/>
            <person name="Sun H."/>
            <person name="Kurtzman C.P."/>
            <person name="Blackwell M."/>
            <person name="Jeffries T.W."/>
            <person name="Grigoriev I.V."/>
        </authorList>
    </citation>
    <scope>NUCLEOTIDE SEQUENCE [LARGE SCALE GENOMIC DNA]</scope>
    <source>
        <strain evidence="2">NRRL Y-17796</strain>
    </source>
</reference>
<evidence type="ECO:0000313" key="2">
    <source>
        <dbReference type="Proteomes" id="UP000095023"/>
    </source>
</evidence>
<name>A0A1E4TL44_9ASCO</name>
<dbReference type="AlphaFoldDB" id="A0A1E4TL44"/>
<sequence>MTKAKKSNIIEALMSLRPVFDDEEVEQLPRLNQGTRLTENEELFTVAALEQSQKSLIHSIVPDARIESCELTNIVPDAMYVSMHVRMEHNIAVQIRYKICVQFNTASSQPFHLEIRAPETEWGLQRKLEAMAIKDNMEAALMLVMKYDKLTFFRTAILRDLYKSHWVHTKGRVNVDHRTFNLVVGKNGNELTIILPCRVRANAKF</sequence>
<keyword evidence="2" id="KW-1185">Reference proteome</keyword>
<proteinExistence type="predicted"/>
<dbReference type="EMBL" id="KV453841">
    <property type="protein sequence ID" value="ODV92481.1"/>
    <property type="molecule type" value="Genomic_DNA"/>
</dbReference>
<protein>
    <submittedName>
        <fullName evidence="1">Uncharacterized protein</fullName>
    </submittedName>
</protein>
<accession>A0A1E4TL44</accession>
<dbReference type="Proteomes" id="UP000095023">
    <property type="component" value="Unassembled WGS sequence"/>
</dbReference>
<evidence type="ECO:0000313" key="1">
    <source>
        <dbReference type="EMBL" id="ODV92481.1"/>
    </source>
</evidence>
<organism evidence="1 2">
    <name type="scientific">Tortispora caseinolytica NRRL Y-17796</name>
    <dbReference type="NCBI Taxonomy" id="767744"/>
    <lineage>
        <taxon>Eukaryota</taxon>
        <taxon>Fungi</taxon>
        <taxon>Dikarya</taxon>
        <taxon>Ascomycota</taxon>
        <taxon>Saccharomycotina</taxon>
        <taxon>Trigonopsidomycetes</taxon>
        <taxon>Trigonopsidales</taxon>
        <taxon>Trigonopsidaceae</taxon>
        <taxon>Tortispora</taxon>
    </lineage>
</organism>
<gene>
    <name evidence="1" type="ORF">CANCADRAFT_1075</name>
</gene>